<dbReference type="FunFam" id="3.40.50.980:FF:000001">
    <property type="entry name" value="Non-ribosomal peptide synthetase"/>
    <property type="match status" value="1"/>
</dbReference>
<dbReference type="SUPFAM" id="SSF51735">
    <property type="entry name" value="NAD(P)-binding Rossmann-fold domains"/>
    <property type="match status" value="1"/>
</dbReference>
<dbReference type="InterPro" id="IPR010080">
    <property type="entry name" value="Thioester_reductase-like_dom"/>
</dbReference>
<dbReference type="KEGG" id="cwa:CwatDRAFT_3598"/>
<dbReference type="NCBIfam" id="TIGR01746">
    <property type="entry name" value="Thioester-redct"/>
    <property type="match status" value="1"/>
</dbReference>
<reference evidence="8" key="1">
    <citation type="submission" date="2004-02" db="EMBL/GenBank/DDBJ databases">
        <authorList>
            <consortium name="DOE Joint Genome Institute"/>
        </authorList>
    </citation>
    <scope>NUCLEOTIDE SEQUENCE [LARGE SCALE GENOMIC DNA]</scope>
    <source>
        <strain evidence="8">WH 8501</strain>
    </source>
</reference>
<evidence type="ECO:0000256" key="4">
    <source>
        <dbReference type="ARBA" id="ARBA00022553"/>
    </source>
</evidence>
<comment type="similarity">
    <text evidence="2">Belongs to the ATP-dependent AMP-binding enzyme family.</text>
</comment>
<dbReference type="FunFam" id="3.30.300.30:FF:000010">
    <property type="entry name" value="Enterobactin synthetase component F"/>
    <property type="match status" value="1"/>
</dbReference>
<dbReference type="Pfam" id="PF13193">
    <property type="entry name" value="AMP-binding_C"/>
    <property type="match status" value="1"/>
</dbReference>
<dbReference type="InterPro" id="IPR020845">
    <property type="entry name" value="AMP-binding_CS"/>
</dbReference>
<dbReference type="Gene3D" id="2.30.38.10">
    <property type="entry name" value="Luciferase, Domain 3"/>
    <property type="match status" value="2"/>
</dbReference>
<dbReference type="InterPro" id="IPR023213">
    <property type="entry name" value="CAT-like_dom_sf"/>
</dbReference>
<evidence type="ECO:0000313" key="8">
    <source>
        <dbReference type="EMBL" id="EAM50636.1"/>
    </source>
</evidence>
<dbReference type="InterPro" id="IPR010060">
    <property type="entry name" value="NRPS_synth"/>
</dbReference>
<evidence type="ECO:0000256" key="6">
    <source>
        <dbReference type="ARBA" id="ARBA00023194"/>
    </source>
</evidence>
<evidence type="ECO:0000256" key="5">
    <source>
        <dbReference type="ARBA" id="ARBA00022598"/>
    </source>
</evidence>
<dbReference type="InterPro" id="IPR001242">
    <property type="entry name" value="Condensation_dom"/>
</dbReference>
<dbReference type="FunFam" id="1.10.1200.10:FF:000005">
    <property type="entry name" value="Nonribosomal peptide synthetase 1"/>
    <property type="match status" value="1"/>
</dbReference>
<gene>
    <name evidence="8" type="ORF">CwatDRAFT_3598</name>
</gene>
<dbReference type="OrthoDB" id="9757538at2"/>
<dbReference type="Gene3D" id="3.30.559.30">
    <property type="entry name" value="Nonribosomal peptide synthetase, condensation domain"/>
    <property type="match status" value="2"/>
</dbReference>
<dbReference type="CDD" id="cd19534">
    <property type="entry name" value="E_NRPS"/>
    <property type="match status" value="1"/>
</dbReference>
<dbReference type="NCBIfam" id="TIGR01733">
    <property type="entry name" value="AA-adenyl-dom"/>
    <property type="match status" value="1"/>
</dbReference>
<protein>
    <submittedName>
        <fullName evidence="8">Non-ribosomal peptide synthase:Amino acid adenylation:Thioester reductase</fullName>
    </submittedName>
</protein>
<dbReference type="Gene3D" id="3.30.300.30">
    <property type="match status" value="1"/>
</dbReference>
<dbReference type="GO" id="GO:0016874">
    <property type="term" value="F:ligase activity"/>
    <property type="evidence" value="ECO:0007669"/>
    <property type="project" value="UniProtKB-KW"/>
</dbReference>
<dbReference type="PROSITE" id="PS50075">
    <property type="entry name" value="CARRIER"/>
    <property type="match status" value="1"/>
</dbReference>
<comment type="caution">
    <text evidence="8">The sequence shown here is derived from an EMBL/GenBank/DDBJ whole genome shotgun (WGS) entry which is preliminary data.</text>
</comment>
<dbReference type="InterPro" id="IPR045851">
    <property type="entry name" value="AMP-bd_C_sf"/>
</dbReference>
<name>Q4C3C0_CROWT</name>
<dbReference type="InterPro" id="IPR025110">
    <property type="entry name" value="AMP-bd_C"/>
</dbReference>
<dbReference type="SUPFAM" id="SSF52777">
    <property type="entry name" value="CoA-dependent acyltransferases"/>
    <property type="match status" value="4"/>
</dbReference>
<dbReference type="CDD" id="cd05930">
    <property type="entry name" value="A_NRPS"/>
    <property type="match status" value="1"/>
</dbReference>
<dbReference type="PROSITE" id="PS00455">
    <property type="entry name" value="AMP_BINDING"/>
    <property type="match status" value="1"/>
</dbReference>
<dbReference type="PANTHER" id="PTHR45398">
    <property type="match status" value="1"/>
</dbReference>
<dbReference type="Pfam" id="PF00550">
    <property type="entry name" value="PP-binding"/>
    <property type="match status" value="1"/>
</dbReference>
<evidence type="ECO:0000256" key="1">
    <source>
        <dbReference type="ARBA" id="ARBA00001957"/>
    </source>
</evidence>
<dbReference type="GO" id="GO:0008610">
    <property type="term" value="P:lipid biosynthetic process"/>
    <property type="evidence" value="ECO:0007669"/>
    <property type="project" value="UniProtKB-ARBA"/>
</dbReference>
<dbReference type="Gene3D" id="1.10.1200.10">
    <property type="entry name" value="ACP-like"/>
    <property type="match status" value="1"/>
</dbReference>
<dbReference type="InterPro" id="IPR010071">
    <property type="entry name" value="AA_adenyl_dom"/>
</dbReference>
<dbReference type="RefSeq" id="WP_007305681.1">
    <property type="nucleotide sequence ID" value="NZ_AADV02000020.1"/>
</dbReference>
<keyword evidence="9" id="KW-1185">Reference proteome</keyword>
<evidence type="ECO:0000313" key="9">
    <source>
        <dbReference type="Proteomes" id="UP000003922"/>
    </source>
</evidence>
<evidence type="ECO:0000256" key="3">
    <source>
        <dbReference type="ARBA" id="ARBA00022450"/>
    </source>
</evidence>
<dbReference type="InterPro" id="IPR000873">
    <property type="entry name" value="AMP-dep_synth/lig_dom"/>
</dbReference>
<dbReference type="InterPro" id="IPR020806">
    <property type="entry name" value="PKS_PP-bd"/>
</dbReference>
<dbReference type="Pfam" id="PF00501">
    <property type="entry name" value="AMP-binding"/>
    <property type="match status" value="1"/>
</dbReference>
<dbReference type="Gene3D" id="3.30.559.10">
    <property type="entry name" value="Chloramphenicol acetyltransferase-like domain"/>
    <property type="match status" value="2"/>
</dbReference>
<dbReference type="SUPFAM" id="SSF56801">
    <property type="entry name" value="Acetyl-CoA synthetase-like"/>
    <property type="match status" value="1"/>
</dbReference>
<keyword evidence="3" id="KW-0596">Phosphopantetheine</keyword>
<reference evidence="8" key="2">
    <citation type="submission" date="2005-06" db="EMBL/GenBank/DDBJ databases">
        <title>Sequencing of the draft genome and assembly of Crocosphaera watsonii WH 8501.</title>
        <authorList>
            <consortium name="US DOE Joint Genome Institute (JGI-PGF)"/>
            <person name="Copeland A."/>
            <person name="Lucas S."/>
            <person name="Lapidus A."/>
            <person name="Barry K."/>
            <person name="Detter C."/>
            <person name="Glavina T."/>
            <person name="Hammon N."/>
            <person name="Israni S."/>
            <person name="Pitluck S."/>
            <person name="Richardson P."/>
        </authorList>
    </citation>
    <scope>NUCLEOTIDE SEQUENCE [LARGE SCALE GENOMIC DNA]</scope>
    <source>
        <strain evidence="8">WH 8501</strain>
    </source>
</reference>
<dbReference type="SUPFAM" id="SSF47336">
    <property type="entry name" value="ACP-like"/>
    <property type="match status" value="1"/>
</dbReference>
<proteinExistence type="inferred from homology"/>
<dbReference type="EMBL" id="AADV02000020">
    <property type="protein sequence ID" value="EAM50636.1"/>
    <property type="molecule type" value="Genomic_DNA"/>
</dbReference>
<dbReference type="SMART" id="SM00823">
    <property type="entry name" value="PKS_PP"/>
    <property type="match status" value="1"/>
</dbReference>
<sequence length="1993" mass="225566">MENEQLQGFRLSPQQNHIWLSQQNENILSHRVQCAVTITGDLDVEVLETALQNIVDQYEVFRTRFSCLPGMTVPLQIIADNEKVCINKLNLVDLSQEEQEDIVELTFTKLKEKSFQFEERNPLHIELLTLSTTKHTLILSLSALIADSFSLRNLVEKISCFYEACLRNQDIIDEPIHYVDIAEWQNDLLESPESEFGKEYWLKQNINLSDNLSPWFENKQGLTSPLKTIDFTSNINSELLQKIELLTEIYNVNQSNVFLACWLILLGRISNQSDIFIGIGSDGRKYEQLMEVLGPLAKYLPLSYQLESDSKFSQVLKNINELVENSCETQEYFEWAKTENTELFCPVVFEFEEFPEEYTTSNLSFSFEQQYSCIDNFKLKLSCLRKKETLITKFYFDSSRYNAEDIKTVSEQFQNLLQSAVKNPEILIGKLDILNPNQKQKFLVEFNDTEKQYQPEQCIHKLFEEQVKRKPDKVAVVFEEQQLTYNELNVKANQLANYLQNQGIKPDSLVGVYLERSLLFVIAILAILKAGGAYLPLDPALPAESVVYRIEDAKTPIIITQESLLKKISDLEKQTISIDKDWEIIANQKTSPPENDVTSKDLAYVLFTSGSTGKPKGVAVEHRQLFNYINAIEDRLNLSVCSQFALVSTFATDLGNTVIFPALCGGGSLHILSSEITTNPETFAEYCHHNSIDCLKIVPSHLNALLTASHPEIVLPKKRLIVGGEACSWQLIERIKTLAPQCSIFNHYGPTETTIGVLTYPVNLQQTINHAKTVPIGRPIANTQIYVLDSYLQPVPIGVPGELYIGGAGVTRGYLERPKLTKERFIVNLFEDLEQVVPHQPELDINKSRDNLSKSEVFKPDNLLKKVQNYNSEFVTSNSKIQNSNSELVTSNSEVQTANLGSQSLYKTGDLVRYLPDGNIEFIGRIDNQVKIRGYRIELGEIEATLRQHNGVRESVVLSHEEESGNKYLVAYVVPEKQFTLTTAELQGFLQDKLPSYMVPPTFIYLNALPLLPSGKVNRRELPAPDSRANLTGNYVAPRTANEKKLAEIWAKMLQLEQVGIYNNFFELGGDSILSMQIIAKANQAGLQLTPRQFFEYQTIAELAAVAATNKKIEAEQGLVNGLAPLTPIQHWFFEENFIEKHHWNQSVFLEVRERINPDLLTEVLKELLKHHDGLRLRYSFEETGWQQTYADFDETVPLTCFDFSNLSKSEQQSAITTKATKLQSSLNLTEGPLLQVALFDLGKTQCQHLLIIVHHLVVDGLSWRILLEDLQITYGQVSQGGAIELPLKTTSFKHWAQRLPEYVQSQLLPQELDYWLTQIPSETVPLPVDFPDGNNTLALAETVSMTLSQEDTQALLKEVSGTYETQINEVLLTALVQAVEPWIASRSLCINLEGYGREEIFDDVDLSRTLGWFSTIFPVFLDLKKTTDIQTALEYVKTQLRSIPNHGIGYGLLRYLSEEQGAFLRERMPNPEIRFNYLGQSDQVFDDSALFSPAKEFTGAKRSLLSHRNYLLDINGIVAGGQLGISWTYSKEIHKRVTVEAIANRYMEKLKEIITYCQSRSPQKDSLASNRILSTPQTKNPLTTGKITLDVLNAEAVLDPKIQPETSFKFVEEPFNIFLTGATGFVGVFLLYELLQQTDATVYCLIRATDIQSGMNKLKHHLESNLLWHESFSKRIVPVIGDLSKPLLGLGEKQFRMMTNKVDVIYHNAASINLVHSYTALKASNVLGTQEILRLASQVKVKPVNYISTLSVISSRDHAQVKEIQQLYNFDHQGIPSGGYAQTKWVSEKLITIAQSRGIPVSIYRLGRVSGHSKTGVCNKDDRLYRMIVGFIQMGCVPNSNTVVDMTPVDYITKALIYLSRREQSLSKIFHLSNHQPINSFQLFDWIREFGYSIEQISFEQWQTKLMSDSENGLDNPLYPLIPFFAGKSGKAALKQASSEQTAHRKSSNSRCQNTADGLAESSIVCPPADAKLLNTYFSYLIKNGFLNPPSR</sequence>
<dbReference type="InterPro" id="IPR036736">
    <property type="entry name" value="ACP-like_sf"/>
</dbReference>
<organism evidence="8 9">
    <name type="scientific">Crocosphaera watsonii WH 8501</name>
    <dbReference type="NCBI Taxonomy" id="165597"/>
    <lineage>
        <taxon>Bacteria</taxon>
        <taxon>Bacillati</taxon>
        <taxon>Cyanobacteriota</taxon>
        <taxon>Cyanophyceae</taxon>
        <taxon>Oscillatoriophycideae</taxon>
        <taxon>Chroococcales</taxon>
        <taxon>Aphanothecaceae</taxon>
        <taxon>Crocosphaera</taxon>
    </lineage>
</organism>
<dbReference type="InterPro" id="IPR013120">
    <property type="entry name" value="FAR_NAD-bd"/>
</dbReference>
<evidence type="ECO:0000256" key="2">
    <source>
        <dbReference type="ARBA" id="ARBA00006432"/>
    </source>
</evidence>
<dbReference type="Gene3D" id="3.40.50.980">
    <property type="match status" value="2"/>
</dbReference>
<dbReference type="InterPro" id="IPR006162">
    <property type="entry name" value="Ppantetheine_attach_site"/>
</dbReference>
<dbReference type="Gene3D" id="3.40.50.720">
    <property type="entry name" value="NAD(P)-binding Rossmann-like Domain"/>
    <property type="match status" value="1"/>
</dbReference>
<dbReference type="NCBIfam" id="TIGR01720">
    <property type="entry name" value="NRPS-para261"/>
    <property type="match status" value="1"/>
</dbReference>
<keyword evidence="6" id="KW-0045">Antibiotic biosynthesis</keyword>
<accession>Q4C3C0</accession>
<dbReference type="GO" id="GO:0031177">
    <property type="term" value="F:phosphopantetheine binding"/>
    <property type="evidence" value="ECO:0007669"/>
    <property type="project" value="InterPro"/>
</dbReference>
<dbReference type="CDD" id="cd05235">
    <property type="entry name" value="SDR_e1"/>
    <property type="match status" value="1"/>
</dbReference>
<dbReference type="InterPro" id="IPR036291">
    <property type="entry name" value="NAD(P)-bd_dom_sf"/>
</dbReference>
<reference evidence="8" key="3">
    <citation type="submission" date="2016-12" db="EMBL/GenBank/DDBJ databases">
        <title>Annotation of the draft genome assembly of Crocosphaera watsonii WH 8501.</title>
        <authorList>
            <consortium name="US DOE Joint Genome Institute (JGI-ORNL)"/>
            <person name="Larimer F."/>
            <person name="Land M."/>
        </authorList>
    </citation>
    <scope>NUCLEOTIDE SEQUENCE</scope>
    <source>
        <strain evidence="8">WH 8501</strain>
    </source>
</reference>
<dbReference type="Pfam" id="PF00668">
    <property type="entry name" value="Condensation"/>
    <property type="match status" value="2"/>
</dbReference>
<dbReference type="Pfam" id="PF07993">
    <property type="entry name" value="NAD_binding_4"/>
    <property type="match status" value="1"/>
</dbReference>
<dbReference type="PANTHER" id="PTHR45398:SF1">
    <property type="entry name" value="ENZYME, PUTATIVE (JCVI)-RELATED"/>
    <property type="match status" value="1"/>
</dbReference>
<dbReference type="InterPro" id="IPR009081">
    <property type="entry name" value="PP-bd_ACP"/>
</dbReference>
<dbReference type="GO" id="GO:0044550">
    <property type="term" value="P:secondary metabolite biosynthetic process"/>
    <property type="evidence" value="ECO:0007669"/>
    <property type="project" value="UniProtKB-ARBA"/>
</dbReference>
<keyword evidence="4" id="KW-0597">Phosphoprotein</keyword>
<evidence type="ECO:0000259" key="7">
    <source>
        <dbReference type="PROSITE" id="PS50075"/>
    </source>
</evidence>
<feature type="domain" description="Carrier" evidence="7">
    <location>
        <begin position="1037"/>
        <end position="1111"/>
    </location>
</feature>
<dbReference type="Proteomes" id="UP000003922">
    <property type="component" value="Unassembled WGS sequence"/>
</dbReference>
<dbReference type="GO" id="GO:0017000">
    <property type="term" value="P:antibiotic biosynthetic process"/>
    <property type="evidence" value="ECO:0007669"/>
    <property type="project" value="UniProtKB-KW"/>
</dbReference>
<comment type="cofactor">
    <cofactor evidence="1">
        <name>pantetheine 4'-phosphate</name>
        <dbReference type="ChEBI" id="CHEBI:47942"/>
    </cofactor>
</comment>
<dbReference type="PROSITE" id="PS00012">
    <property type="entry name" value="PHOSPHOPANTETHEINE"/>
    <property type="match status" value="1"/>
</dbReference>
<keyword evidence="5" id="KW-0436">Ligase</keyword>